<dbReference type="SUPFAM" id="SSF56672">
    <property type="entry name" value="DNA/RNA polymerases"/>
    <property type="match status" value="1"/>
</dbReference>
<dbReference type="GO" id="GO:0003964">
    <property type="term" value="F:RNA-directed DNA polymerase activity"/>
    <property type="evidence" value="ECO:0007669"/>
    <property type="project" value="UniProtKB-KW"/>
</dbReference>
<dbReference type="PANTHER" id="PTHR15503">
    <property type="entry name" value="LDOC1 RELATED"/>
    <property type="match status" value="1"/>
</dbReference>
<keyword evidence="1" id="KW-0695">RNA-directed DNA polymerase</keyword>
<gene>
    <name evidence="1" type="ORF">Tci_907778</name>
</gene>
<dbReference type="InterPro" id="IPR032567">
    <property type="entry name" value="RTL1-rel"/>
</dbReference>
<dbReference type="InterPro" id="IPR043502">
    <property type="entry name" value="DNA/RNA_pol_sf"/>
</dbReference>
<protein>
    <submittedName>
        <fullName evidence="1">Putative reverse transcriptase domain-containing protein</fullName>
    </submittedName>
</protein>
<sequence>CFGKIVRIPLEGGETLVVKGDKLDKDVKVKRIQDNSVVQNHPKVFPEYLPRLHPPRQVEFQIDLVSRATPVAKAPYRLASSEMRELSGKLQDLLSKGLIRPGSSP</sequence>
<reference evidence="1" key="1">
    <citation type="journal article" date="2019" name="Sci. Rep.">
        <title>Draft genome of Tanacetum cinerariifolium, the natural source of mosquito coil.</title>
        <authorList>
            <person name="Yamashiro T."/>
            <person name="Shiraishi A."/>
            <person name="Satake H."/>
            <person name="Nakayama K."/>
        </authorList>
    </citation>
    <scope>NUCLEOTIDE SEQUENCE</scope>
</reference>
<feature type="non-terminal residue" evidence="1">
    <location>
        <position position="1"/>
    </location>
</feature>
<organism evidence="1">
    <name type="scientific">Tanacetum cinerariifolium</name>
    <name type="common">Dalmatian daisy</name>
    <name type="synonym">Chrysanthemum cinerariifolium</name>
    <dbReference type="NCBI Taxonomy" id="118510"/>
    <lineage>
        <taxon>Eukaryota</taxon>
        <taxon>Viridiplantae</taxon>
        <taxon>Streptophyta</taxon>
        <taxon>Embryophyta</taxon>
        <taxon>Tracheophyta</taxon>
        <taxon>Spermatophyta</taxon>
        <taxon>Magnoliopsida</taxon>
        <taxon>eudicotyledons</taxon>
        <taxon>Gunneridae</taxon>
        <taxon>Pentapetalae</taxon>
        <taxon>asterids</taxon>
        <taxon>campanulids</taxon>
        <taxon>Asterales</taxon>
        <taxon>Asteraceae</taxon>
        <taxon>Asteroideae</taxon>
        <taxon>Anthemideae</taxon>
        <taxon>Anthemidinae</taxon>
        <taxon>Tanacetum</taxon>
    </lineage>
</organism>
<proteinExistence type="predicted"/>
<name>A0A699VNG9_TANCI</name>
<dbReference type="EMBL" id="BKCJ011463472">
    <property type="protein sequence ID" value="GFD35809.1"/>
    <property type="molecule type" value="Genomic_DNA"/>
</dbReference>
<accession>A0A699VNG9</accession>
<comment type="caution">
    <text evidence="1">The sequence shown here is derived from an EMBL/GenBank/DDBJ whole genome shotgun (WGS) entry which is preliminary data.</text>
</comment>
<evidence type="ECO:0000313" key="1">
    <source>
        <dbReference type="EMBL" id="GFD35809.1"/>
    </source>
</evidence>
<keyword evidence="1" id="KW-0548">Nucleotidyltransferase</keyword>
<dbReference type="Gene3D" id="3.10.10.10">
    <property type="entry name" value="HIV Type 1 Reverse Transcriptase, subunit A, domain 1"/>
    <property type="match status" value="1"/>
</dbReference>
<dbReference type="AlphaFoldDB" id="A0A699VNG9"/>
<dbReference type="PANTHER" id="PTHR15503:SF45">
    <property type="entry name" value="RNA-DIRECTED DNA POLYMERASE HOMOLOG"/>
    <property type="match status" value="1"/>
</dbReference>
<keyword evidence="1" id="KW-0808">Transferase</keyword>